<dbReference type="EMBL" id="BORT01000028">
    <property type="protein sequence ID" value="GIO50121.1"/>
    <property type="molecule type" value="Genomic_DNA"/>
</dbReference>
<feature type="transmembrane region" description="Helical" evidence="1">
    <location>
        <begin position="184"/>
        <end position="202"/>
    </location>
</feature>
<proteinExistence type="predicted"/>
<keyword evidence="1" id="KW-0812">Transmembrane</keyword>
<gene>
    <name evidence="2" type="ORF">J34TS1_48860</name>
</gene>
<feature type="transmembrane region" description="Helical" evidence="1">
    <location>
        <begin position="59"/>
        <end position="78"/>
    </location>
</feature>
<evidence type="ECO:0000256" key="1">
    <source>
        <dbReference type="SAM" id="Phobius"/>
    </source>
</evidence>
<comment type="caution">
    <text evidence="2">The sequence shown here is derived from an EMBL/GenBank/DDBJ whole genome shotgun (WGS) entry which is preliminary data.</text>
</comment>
<protein>
    <submittedName>
        <fullName evidence="2">Uncharacterized protein</fullName>
    </submittedName>
</protein>
<dbReference type="AlphaFoldDB" id="A0A919YED5"/>
<dbReference type="Proteomes" id="UP000682811">
    <property type="component" value="Unassembled WGS sequence"/>
</dbReference>
<feature type="transmembrane region" description="Helical" evidence="1">
    <location>
        <begin position="222"/>
        <end position="245"/>
    </location>
</feature>
<name>A0A919YED5_9BACL</name>
<feature type="transmembrane region" description="Helical" evidence="1">
    <location>
        <begin position="31"/>
        <end position="53"/>
    </location>
</feature>
<dbReference type="GO" id="GO:0140359">
    <property type="term" value="F:ABC-type transporter activity"/>
    <property type="evidence" value="ECO:0007669"/>
    <property type="project" value="InterPro"/>
</dbReference>
<dbReference type="GO" id="GO:0005886">
    <property type="term" value="C:plasma membrane"/>
    <property type="evidence" value="ECO:0007669"/>
    <property type="project" value="UniProtKB-SubCell"/>
</dbReference>
<dbReference type="Pfam" id="PF12679">
    <property type="entry name" value="ABC2_membrane_2"/>
    <property type="match status" value="1"/>
</dbReference>
<reference evidence="2 3" key="1">
    <citation type="submission" date="2021-03" db="EMBL/GenBank/DDBJ databases">
        <title>Antimicrobial resistance genes in bacteria isolated from Japanese honey, and their potential for conferring macrolide and lincosamide resistance in the American foulbrood pathogen Paenibacillus larvae.</title>
        <authorList>
            <person name="Okamoto M."/>
            <person name="Kumagai M."/>
            <person name="Kanamori H."/>
            <person name="Takamatsu D."/>
        </authorList>
    </citation>
    <scope>NUCLEOTIDE SEQUENCE [LARGE SCALE GENOMIC DNA]</scope>
    <source>
        <strain evidence="2 3">J34TS1</strain>
    </source>
</reference>
<evidence type="ECO:0000313" key="3">
    <source>
        <dbReference type="Proteomes" id="UP000682811"/>
    </source>
</evidence>
<organism evidence="2 3">
    <name type="scientific">Paenibacillus azoreducens</name>
    <dbReference type="NCBI Taxonomy" id="116718"/>
    <lineage>
        <taxon>Bacteria</taxon>
        <taxon>Bacillati</taxon>
        <taxon>Bacillota</taxon>
        <taxon>Bacilli</taxon>
        <taxon>Bacillales</taxon>
        <taxon>Paenibacillaceae</taxon>
        <taxon>Paenibacillus</taxon>
    </lineage>
</organism>
<feature type="transmembrane region" description="Helical" evidence="1">
    <location>
        <begin position="115"/>
        <end position="140"/>
    </location>
</feature>
<feature type="transmembrane region" description="Helical" evidence="1">
    <location>
        <begin position="146"/>
        <end position="172"/>
    </location>
</feature>
<dbReference type="RefSeq" id="WP_212980423.1">
    <property type="nucleotide sequence ID" value="NZ_AP025343.1"/>
</dbReference>
<keyword evidence="3" id="KW-1185">Reference proteome</keyword>
<accession>A0A919YED5</accession>
<evidence type="ECO:0000313" key="2">
    <source>
        <dbReference type="EMBL" id="GIO50121.1"/>
    </source>
</evidence>
<keyword evidence="1" id="KW-0472">Membrane</keyword>
<sequence length="258" mass="30081">MDSAVFRNLVRHEFKSKGSWRRQSRSHITKGWWRAYFLLILITLVGTATYFAINNSLQLNTIWFVTMGFPYMVFFLGLNAVKREWENDTYGWWLTMPYPRKQLISAKWLAVWLKIWAGILIVFVIMSAYVLILSLTIPYYSLDSVVSFMIAGINWLSLVAGFSPLFIALGILTSTIQNSVLRPISPVLWIVFMSGFSLVYQSTDRIFPEYMVEYGTTQFAYAWFPFPWELPVIMGLSWILTYVVLRFSAHLLEKKLDL</sequence>
<keyword evidence="1" id="KW-1133">Transmembrane helix</keyword>